<evidence type="ECO:0000256" key="13">
    <source>
        <dbReference type="RuleBase" id="RU362079"/>
    </source>
</evidence>
<evidence type="ECO:0000256" key="8">
    <source>
        <dbReference type="ARBA" id="ARBA00022741"/>
    </source>
</evidence>
<organism evidence="16 17">
    <name type="scientific">Antribacter soli</name>
    <dbReference type="NCBI Taxonomy" id="2910976"/>
    <lineage>
        <taxon>Bacteria</taxon>
        <taxon>Bacillati</taxon>
        <taxon>Actinomycetota</taxon>
        <taxon>Actinomycetes</taxon>
        <taxon>Micrococcales</taxon>
        <taxon>Promicromonosporaceae</taxon>
        <taxon>Antribacter</taxon>
    </lineage>
</organism>
<evidence type="ECO:0000259" key="15">
    <source>
        <dbReference type="PROSITE" id="PS00794"/>
    </source>
</evidence>
<dbReference type="PROSITE" id="PS00794">
    <property type="entry name" value="HPPK"/>
    <property type="match status" value="1"/>
</dbReference>
<keyword evidence="9" id="KW-0418">Kinase</keyword>
<feature type="compositionally biased region" description="Low complexity" evidence="14">
    <location>
        <begin position="635"/>
        <end position="644"/>
    </location>
</feature>
<evidence type="ECO:0000256" key="12">
    <source>
        <dbReference type="ARBA" id="ARBA00023239"/>
    </source>
</evidence>
<dbReference type="GO" id="GO:0046654">
    <property type="term" value="P:tetrahydrofolate biosynthetic process"/>
    <property type="evidence" value="ECO:0007669"/>
    <property type="project" value="UniProtKB-UniRule"/>
</dbReference>
<feature type="region of interest" description="Disordered" evidence="14">
    <location>
        <begin position="247"/>
        <end position="270"/>
    </location>
</feature>
<dbReference type="Pfam" id="PF02152">
    <property type="entry name" value="FolB"/>
    <property type="match status" value="1"/>
</dbReference>
<dbReference type="SUPFAM" id="SSF55083">
    <property type="entry name" value="6-hydroxymethyl-7,8-dihydropterin pyrophosphokinase, HPPK"/>
    <property type="match status" value="1"/>
</dbReference>
<dbReference type="CDD" id="cd00534">
    <property type="entry name" value="DHNA_DHNTPE"/>
    <property type="match status" value="1"/>
</dbReference>
<dbReference type="GO" id="GO:0004150">
    <property type="term" value="F:dihydroneopterin aldolase activity"/>
    <property type="evidence" value="ECO:0007669"/>
    <property type="project" value="UniProtKB-UniRule"/>
</dbReference>
<dbReference type="RefSeq" id="WP_236089938.1">
    <property type="nucleotide sequence ID" value="NZ_JAKGSG010000039.1"/>
</dbReference>
<keyword evidence="11 13" id="KW-0289">Folate biosynthesis</keyword>
<dbReference type="Gene3D" id="3.30.1130.10">
    <property type="match status" value="1"/>
</dbReference>
<dbReference type="Proteomes" id="UP001165405">
    <property type="component" value="Unassembled WGS sequence"/>
</dbReference>
<reference evidence="16" key="1">
    <citation type="submission" date="2022-01" db="EMBL/GenBank/DDBJ databases">
        <title>Antribacter sp. nov., isolated from Guizhou of China.</title>
        <authorList>
            <person name="Chengliang C."/>
            <person name="Ya Z."/>
        </authorList>
    </citation>
    <scope>NUCLEOTIDE SEQUENCE</scope>
    <source>
        <strain evidence="16">KLBMP 9083</strain>
    </source>
</reference>
<dbReference type="NCBIfam" id="TIGR00525">
    <property type="entry name" value="folB"/>
    <property type="match status" value="1"/>
</dbReference>
<dbReference type="PANTHER" id="PTHR43071:SF1">
    <property type="entry name" value="2-AMINO-4-HYDROXY-6-HYDROXYMETHYLDIHYDROPTERIDINE PYROPHOSPHOKINASE"/>
    <property type="match status" value="1"/>
</dbReference>
<dbReference type="GO" id="GO:0005524">
    <property type="term" value="F:ATP binding"/>
    <property type="evidence" value="ECO:0007669"/>
    <property type="project" value="UniProtKB-KW"/>
</dbReference>
<comment type="similarity">
    <text evidence="6">In the N-terminal section; belongs to the DHNA family.</text>
</comment>
<evidence type="ECO:0000256" key="10">
    <source>
        <dbReference type="ARBA" id="ARBA00022840"/>
    </source>
</evidence>
<evidence type="ECO:0000256" key="2">
    <source>
        <dbReference type="ARBA" id="ARBA00001353"/>
    </source>
</evidence>
<evidence type="ECO:0000256" key="9">
    <source>
        <dbReference type="ARBA" id="ARBA00022777"/>
    </source>
</evidence>
<feature type="compositionally biased region" description="Basic and acidic residues" evidence="14">
    <location>
        <begin position="386"/>
        <end position="396"/>
    </location>
</feature>
<dbReference type="NCBIfam" id="TIGR01498">
    <property type="entry name" value="folK"/>
    <property type="match status" value="1"/>
</dbReference>
<evidence type="ECO:0000256" key="4">
    <source>
        <dbReference type="ARBA" id="ARBA00005051"/>
    </source>
</evidence>
<dbReference type="Gene3D" id="3.30.70.560">
    <property type="entry name" value="7,8-Dihydro-6-hydroxymethylpterin-pyrophosphokinase HPPK"/>
    <property type="match status" value="1"/>
</dbReference>
<gene>
    <name evidence="16" type="primary">folK</name>
    <name evidence="16" type="ORF">L1785_14245</name>
</gene>
<accession>A0AA41QHE6</accession>
<evidence type="ECO:0000313" key="17">
    <source>
        <dbReference type="Proteomes" id="UP001165405"/>
    </source>
</evidence>
<dbReference type="GO" id="GO:0016301">
    <property type="term" value="F:kinase activity"/>
    <property type="evidence" value="ECO:0007669"/>
    <property type="project" value="UniProtKB-KW"/>
</dbReference>
<dbReference type="InterPro" id="IPR006157">
    <property type="entry name" value="FolB_dom"/>
</dbReference>
<evidence type="ECO:0000256" key="7">
    <source>
        <dbReference type="ARBA" id="ARBA00022679"/>
    </source>
</evidence>
<dbReference type="InterPro" id="IPR000550">
    <property type="entry name" value="Hppk"/>
</dbReference>
<comment type="function">
    <text evidence="13">Catalyzes the conversion of 7,8-dihydroneopterin to 6-hydroxymethyl-7,8-dihydropterin.</text>
</comment>
<evidence type="ECO:0000256" key="11">
    <source>
        <dbReference type="ARBA" id="ARBA00022909"/>
    </source>
</evidence>
<comment type="similarity">
    <text evidence="5 13">Belongs to the DHNA family.</text>
</comment>
<dbReference type="CDD" id="cd00483">
    <property type="entry name" value="HPPK"/>
    <property type="match status" value="1"/>
</dbReference>
<dbReference type="SUPFAM" id="SSF55620">
    <property type="entry name" value="Tetrahydrobiopterin biosynthesis enzymes-like"/>
    <property type="match status" value="1"/>
</dbReference>
<dbReference type="InterPro" id="IPR043133">
    <property type="entry name" value="GTP-CH-I_C/QueF"/>
</dbReference>
<dbReference type="GO" id="GO:0046656">
    <property type="term" value="P:folic acid biosynthetic process"/>
    <property type="evidence" value="ECO:0007669"/>
    <property type="project" value="UniProtKB-UniRule"/>
</dbReference>
<keyword evidence="7 16" id="KW-0808">Transferase</keyword>
<feature type="compositionally biased region" description="Low complexity" evidence="14">
    <location>
        <begin position="598"/>
        <end position="611"/>
    </location>
</feature>
<keyword evidence="10" id="KW-0067">ATP-binding</keyword>
<feature type="compositionally biased region" description="Low complexity" evidence="14">
    <location>
        <begin position="344"/>
        <end position="356"/>
    </location>
</feature>
<evidence type="ECO:0000256" key="1">
    <source>
        <dbReference type="ARBA" id="ARBA00000198"/>
    </source>
</evidence>
<protein>
    <recommendedName>
        <fullName evidence="13">Bifunctional folate synthesis protein</fullName>
    </recommendedName>
    <domain>
        <recommendedName>
            <fullName evidence="13">Dihydroneopterin aldolase</fullName>
            <shortName evidence="13">DHNA</shortName>
            <ecNumber evidence="13">4.1.2.25</ecNumber>
        </recommendedName>
        <alternativeName>
            <fullName evidence="13">7,8-dihydroneopterin aldolase</fullName>
        </alternativeName>
    </domain>
    <domain>
        <recommendedName>
            <fullName evidence="13">2-amino-4-hydroxy-6-hydroxymethyldihydropteridine pyrophosphokinase</fullName>
            <ecNumber evidence="13">2.7.6.3</ecNumber>
        </recommendedName>
        <alternativeName>
            <fullName evidence="13">6-hydroxymethyl-7,8-dihydropterin pyrophosphokinase</fullName>
            <shortName evidence="13">PPPK</shortName>
        </alternativeName>
        <alternativeName>
            <fullName evidence="13">7,8-dihydro-6-hydroxymethylpterin pyrophosphokinase</fullName>
            <shortName evidence="13">HPPK</shortName>
        </alternativeName>
    </domain>
</protein>
<comment type="catalytic activity">
    <reaction evidence="2 13">
        <text>7,8-dihydroneopterin = 6-hydroxymethyl-7,8-dihydropterin + glycolaldehyde</text>
        <dbReference type="Rhea" id="RHEA:10540"/>
        <dbReference type="ChEBI" id="CHEBI:17001"/>
        <dbReference type="ChEBI" id="CHEBI:17071"/>
        <dbReference type="ChEBI" id="CHEBI:44841"/>
        <dbReference type="EC" id="4.1.2.25"/>
    </reaction>
</comment>
<dbReference type="PANTHER" id="PTHR43071">
    <property type="entry name" value="2-AMINO-4-HYDROXY-6-HYDROXYMETHYLDIHYDROPTERIDINE PYROPHOSPHOKINASE"/>
    <property type="match status" value="1"/>
</dbReference>
<dbReference type="EC" id="4.1.2.25" evidence="13"/>
<feature type="compositionally biased region" description="Low complexity" evidence="14">
    <location>
        <begin position="141"/>
        <end position="159"/>
    </location>
</feature>
<dbReference type="SMART" id="SM00905">
    <property type="entry name" value="FolB"/>
    <property type="match status" value="1"/>
</dbReference>
<evidence type="ECO:0000256" key="5">
    <source>
        <dbReference type="ARBA" id="ARBA00005708"/>
    </source>
</evidence>
<dbReference type="InterPro" id="IPR006156">
    <property type="entry name" value="Dihydroneopterin_aldolase"/>
</dbReference>
<sequence>MTTAYGSGVPAPDGLPLDQIRISGVTARGYHGVLSTERATGQDFSADVVLHVDTRAAAEGDRLADTVSYAEVAQDVYDVLAGEPADLVETVAERIAAVVLARPQVITVDVSVHKPHAPIPVPFADVEVAIRRDRVRTPSVAAPAAPAAEAAAQPGAFAAEEPEPQQPAPHEPYAEQSAAQQFAEQGFGERADPAYPEQQYAERAPAGQYGGEKYGEEQFAAEQYAAAAAVPPAFAPTVPVFEPATPEPAYETPSFDPPSYESPSYDAPAAFEPAPAFETTRPVFEPAPAAFEAAPATFEPAAAFEAPQVSESTAPWAPEPVAPAEPAWFEQAQQEPVQHEPARQVPQQQVPEPQQPSWDDTPAPSWNEAPTQGAGAPESAAGVGHEAPHGERSHDRMDEVPAGWVDVVLALGANLGDPQATLRSAVTSLDRVSGLQITDVSPLARTAAVGGPDQPDYLNAVLLARTTLSARDLLHAVQGIEGAHGRVRDERWGPRTLDIDIIVYGTLTAVADDLELPHPRAHERAFVLEPWSQVAPDAVLPGLGGGPVAALAATAPDRAGIRWLALDWLSDADQTQGGATDVGRAPSMAEAPRPPSQPHAVAMPPSVAPAAGQPAPVEGALPQAFGGGPVPPAVPGSVPVSPQVLQADPHPQAMGSGSLGHPQLHTSGPAVPAPQEAFLMAPPAPTVAPAPPAPPVPLAVRETARQETTHEPLVPPSAPVSAPSFAPVGDGRQAPPAMPVGNVHAGGDEPARPVFAPIGQAPVVPSVAIPLPGGPMPGASMSGGPVPGGSMTGAPAAGGLVTGVPGGPHAAQAAQESSDLVDSVPSWAPVRDDGRGRDT</sequence>
<evidence type="ECO:0000256" key="3">
    <source>
        <dbReference type="ARBA" id="ARBA00005013"/>
    </source>
</evidence>
<dbReference type="GO" id="GO:0003848">
    <property type="term" value="F:2-amino-4-hydroxy-6-hydroxymethyldihydropteridine diphosphokinase activity"/>
    <property type="evidence" value="ECO:0007669"/>
    <property type="project" value="UniProtKB-EC"/>
</dbReference>
<feature type="domain" description="7,8-dihydro-6-hydroxymethylpterin-pyrophosphokinase" evidence="15">
    <location>
        <begin position="491"/>
        <end position="502"/>
    </location>
</feature>
<evidence type="ECO:0000313" key="16">
    <source>
        <dbReference type="EMBL" id="MCF4122139.1"/>
    </source>
</evidence>
<feature type="region of interest" description="Disordered" evidence="14">
    <location>
        <begin position="775"/>
        <end position="839"/>
    </location>
</feature>
<keyword evidence="12 13" id="KW-0456">Lyase</keyword>
<evidence type="ECO:0000256" key="14">
    <source>
        <dbReference type="SAM" id="MobiDB-lite"/>
    </source>
</evidence>
<proteinExistence type="inferred from homology"/>
<evidence type="ECO:0000256" key="6">
    <source>
        <dbReference type="ARBA" id="ARBA00009640"/>
    </source>
</evidence>
<name>A0AA41QHE6_9MICO</name>
<comment type="pathway">
    <text evidence="3 13">Cofactor biosynthesis; tetrahydrofolate biosynthesis; 2-amino-4-hydroxy-6-hydroxymethyl-7,8-dihydropteridine diphosphate from 7,8-dihydroneopterin triphosphate: step 3/4.</text>
</comment>
<dbReference type="NCBIfam" id="TIGR00526">
    <property type="entry name" value="folB_dom"/>
    <property type="match status" value="1"/>
</dbReference>
<feature type="compositionally biased region" description="Low complexity" evidence="14">
    <location>
        <begin position="174"/>
        <end position="183"/>
    </location>
</feature>
<dbReference type="EC" id="2.7.6.3" evidence="13"/>
<feature type="region of interest" description="Disordered" evidence="14">
    <location>
        <begin position="574"/>
        <end position="671"/>
    </location>
</feature>
<keyword evidence="17" id="KW-1185">Reference proteome</keyword>
<dbReference type="AlphaFoldDB" id="A0AA41QHE6"/>
<keyword evidence="8" id="KW-0547">Nucleotide-binding</keyword>
<comment type="pathway">
    <text evidence="4">Cofactor biosynthesis; tetrahydrofolate biosynthesis; 2-amino-4-hydroxy-6-hydroxymethyl-7,8-dihydropteridine diphosphate from 7,8-dihydroneopterin triphosphate: step 4/4.</text>
</comment>
<comment type="catalytic activity">
    <reaction evidence="1">
        <text>6-hydroxymethyl-7,8-dihydropterin + ATP = (7,8-dihydropterin-6-yl)methyl diphosphate + AMP + H(+)</text>
        <dbReference type="Rhea" id="RHEA:11412"/>
        <dbReference type="ChEBI" id="CHEBI:15378"/>
        <dbReference type="ChEBI" id="CHEBI:30616"/>
        <dbReference type="ChEBI" id="CHEBI:44841"/>
        <dbReference type="ChEBI" id="CHEBI:72950"/>
        <dbReference type="ChEBI" id="CHEBI:456215"/>
        <dbReference type="EC" id="2.7.6.3"/>
    </reaction>
</comment>
<dbReference type="FunFam" id="3.30.1130.10:FF:000003">
    <property type="entry name" value="7,8-dihydroneopterin aldolase"/>
    <property type="match status" value="1"/>
</dbReference>
<dbReference type="EMBL" id="JAKGSG010000039">
    <property type="protein sequence ID" value="MCF4122139.1"/>
    <property type="molecule type" value="Genomic_DNA"/>
</dbReference>
<comment type="caution">
    <text evidence="16">The sequence shown here is derived from an EMBL/GenBank/DDBJ whole genome shotgun (WGS) entry which is preliminary data.</text>
</comment>
<feature type="region of interest" description="Disordered" evidence="14">
    <location>
        <begin position="332"/>
        <end position="396"/>
    </location>
</feature>
<dbReference type="Pfam" id="PF01288">
    <property type="entry name" value="HPPK"/>
    <property type="match status" value="1"/>
</dbReference>
<feature type="compositionally biased region" description="Basic and acidic residues" evidence="14">
    <location>
        <begin position="830"/>
        <end position="839"/>
    </location>
</feature>
<feature type="region of interest" description="Disordered" evidence="14">
    <location>
        <begin position="139"/>
        <end position="183"/>
    </location>
</feature>
<dbReference type="InterPro" id="IPR035907">
    <property type="entry name" value="Hppk_sf"/>
</dbReference>